<evidence type="ECO:0000313" key="2">
    <source>
        <dbReference type="EMBL" id="RDX46320.1"/>
    </source>
</evidence>
<sequence>MKPALGQPLLPYDVLLRVASFCSQSTLASLTAANRDLYEACVLMLLDDPVELKDSKSALSFVDFLNADCDTRWPRLHALVFGDIKLDKEAAVRLVDHLPLASSLKSLEFRHAERTLSSDSRLGTVLTGLQTVTEVDIRHVGLRGAKMLSAMKWDLESATLAELLVSGTYPSAGNGDESAGEPDKPAEDEDEEDEEDEVRRYDAPWLLFRADQSLKDLQLHNWRNRDVHYGICPMFQELTSFTFTTSDVFFPRTIPWMWSFSSLWDLEVSIGRNRAVPLTAADVEDVEHARRENLDDQSSQTHELWPHGLRSFRGSVLDFYALGIPCKIYQLTLELYAEDMRFLPAVLETARPSILLLMLQDDVQISECSKIFALPGADGIGGVVLIKDGVEVGDDPQVVVYEFVDALLGATAHLRLKAFRVSLGLVDTSTDAAGGNCDNRIDSYVNALDAEKLSTRIFESAPATLETAMLQLSWHDGSTECEKSIKVSRGGEVVVN</sequence>
<proteinExistence type="predicted"/>
<dbReference type="CDD" id="cd09917">
    <property type="entry name" value="F-box_SF"/>
    <property type="match status" value="1"/>
</dbReference>
<feature type="region of interest" description="Disordered" evidence="1">
    <location>
        <begin position="169"/>
        <end position="197"/>
    </location>
</feature>
<protein>
    <recommendedName>
        <fullName evidence="4">F-box domain-containing protein</fullName>
    </recommendedName>
</protein>
<evidence type="ECO:0000313" key="3">
    <source>
        <dbReference type="Proteomes" id="UP000256964"/>
    </source>
</evidence>
<reference evidence="2 3" key="1">
    <citation type="journal article" date="2018" name="Biotechnol. Biofuels">
        <title>Integrative visual omics of the white-rot fungus Polyporus brumalis exposes the biotechnological potential of its oxidative enzymes for delignifying raw plant biomass.</title>
        <authorList>
            <person name="Miyauchi S."/>
            <person name="Rancon A."/>
            <person name="Drula E."/>
            <person name="Hage H."/>
            <person name="Chaduli D."/>
            <person name="Favel A."/>
            <person name="Grisel S."/>
            <person name="Henrissat B."/>
            <person name="Herpoel-Gimbert I."/>
            <person name="Ruiz-Duenas F.J."/>
            <person name="Chevret D."/>
            <person name="Hainaut M."/>
            <person name="Lin J."/>
            <person name="Wang M."/>
            <person name="Pangilinan J."/>
            <person name="Lipzen A."/>
            <person name="Lesage-Meessen L."/>
            <person name="Navarro D."/>
            <person name="Riley R."/>
            <person name="Grigoriev I.V."/>
            <person name="Zhou S."/>
            <person name="Raouche S."/>
            <person name="Rosso M.N."/>
        </authorList>
    </citation>
    <scope>NUCLEOTIDE SEQUENCE [LARGE SCALE GENOMIC DNA]</scope>
    <source>
        <strain evidence="2 3">BRFM 1820</strain>
    </source>
</reference>
<evidence type="ECO:0000256" key="1">
    <source>
        <dbReference type="SAM" id="MobiDB-lite"/>
    </source>
</evidence>
<name>A0A371D195_9APHY</name>
<dbReference type="Proteomes" id="UP000256964">
    <property type="component" value="Unassembled WGS sequence"/>
</dbReference>
<dbReference type="EMBL" id="KZ857428">
    <property type="protein sequence ID" value="RDX46320.1"/>
    <property type="molecule type" value="Genomic_DNA"/>
</dbReference>
<gene>
    <name evidence="2" type="ORF">OH76DRAFT_884907</name>
</gene>
<keyword evidence="3" id="KW-1185">Reference proteome</keyword>
<dbReference type="AlphaFoldDB" id="A0A371D195"/>
<feature type="compositionally biased region" description="Acidic residues" evidence="1">
    <location>
        <begin position="186"/>
        <end position="196"/>
    </location>
</feature>
<organism evidence="2 3">
    <name type="scientific">Lentinus brumalis</name>
    <dbReference type="NCBI Taxonomy" id="2498619"/>
    <lineage>
        <taxon>Eukaryota</taxon>
        <taxon>Fungi</taxon>
        <taxon>Dikarya</taxon>
        <taxon>Basidiomycota</taxon>
        <taxon>Agaricomycotina</taxon>
        <taxon>Agaricomycetes</taxon>
        <taxon>Polyporales</taxon>
        <taxon>Polyporaceae</taxon>
        <taxon>Lentinus</taxon>
    </lineage>
</organism>
<accession>A0A371D195</accession>
<evidence type="ECO:0008006" key="4">
    <source>
        <dbReference type="Google" id="ProtNLM"/>
    </source>
</evidence>